<evidence type="ECO:0000313" key="3">
    <source>
        <dbReference type="Proteomes" id="UP001165065"/>
    </source>
</evidence>
<reference evidence="3" key="1">
    <citation type="journal article" date="2023" name="Commun. Biol.">
        <title>Genome analysis of Parmales, the sister group of diatoms, reveals the evolutionary specialization of diatoms from phago-mixotrophs to photoautotrophs.</title>
        <authorList>
            <person name="Ban H."/>
            <person name="Sato S."/>
            <person name="Yoshikawa S."/>
            <person name="Yamada K."/>
            <person name="Nakamura Y."/>
            <person name="Ichinomiya M."/>
            <person name="Sato N."/>
            <person name="Blanc-Mathieu R."/>
            <person name="Endo H."/>
            <person name="Kuwata A."/>
            <person name="Ogata H."/>
        </authorList>
    </citation>
    <scope>NUCLEOTIDE SEQUENCE [LARGE SCALE GENOMIC DNA]</scope>
</reference>
<keyword evidence="1" id="KW-0472">Membrane</keyword>
<comment type="caution">
    <text evidence="2">The sequence shown here is derived from an EMBL/GenBank/DDBJ whole genome shotgun (WGS) entry which is preliminary data.</text>
</comment>
<evidence type="ECO:0000256" key="1">
    <source>
        <dbReference type="SAM" id="Phobius"/>
    </source>
</evidence>
<feature type="transmembrane region" description="Helical" evidence="1">
    <location>
        <begin position="648"/>
        <end position="673"/>
    </location>
</feature>
<name>A0A9W7GIF4_9STRA</name>
<proteinExistence type="predicted"/>
<dbReference type="OrthoDB" id="10645468at2759"/>
<protein>
    <submittedName>
        <fullName evidence="2">Uncharacterized protein</fullName>
    </submittedName>
</protein>
<dbReference type="Proteomes" id="UP001165065">
    <property type="component" value="Unassembled WGS sequence"/>
</dbReference>
<keyword evidence="3" id="KW-1185">Reference proteome</keyword>
<keyword evidence="1" id="KW-1133">Transmembrane helix</keyword>
<accession>A0A9W7GIF4</accession>
<dbReference type="EMBL" id="BRYA01000249">
    <property type="protein sequence ID" value="GMI45484.1"/>
    <property type="molecule type" value="Genomic_DNA"/>
</dbReference>
<gene>
    <name evidence="2" type="ORF">TrCOL_g10086</name>
</gene>
<keyword evidence="1" id="KW-0812">Transmembrane</keyword>
<evidence type="ECO:0000313" key="2">
    <source>
        <dbReference type="EMBL" id="GMI45484.1"/>
    </source>
</evidence>
<dbReference type="AlphaFoldDB" id="A0A9W7GIF4"/>
<organism evidence="2 3">
    <name type="scientific">Triparma columacea</name>
    <dbReference type="NCBI Taxonomy" id="722753"/>
    <lineage>
        <taxon>Eukaryota</taxon>
        <taxon>Sar</taxon>
        <taxon>Stramenopiles</taxon>
        <taxon>Ochrophyta</taxon>
        <taxon>Bolidophyceae</taxon>
        <taxon>Parmales</taxon>
        <taxon>Triparmaceae</taxon>
        <taxon>Triparma</taxon>
    </lineage>
</organism>
<sequence length="739" mass="78205">MPFRNLPQSSSTPIFENPLNTNGWGEEKVGRCWTVAFKSGTQDNQPNEKIYVVNKQAYEQCDVSLYPQKRYLSPSSDHDDAIVAKFSATEEISKTYYFISALTTDTKFSSSCQSGSRVALTISTFPSTSVQSSTSSSPLSAVAFDGVGMWQYVAYDGNAEGGNVWVEKIDMMTGREVWRKSVLDTVSLKAADTSYSPTSLTVSSITYDSTTSTLYYTGTFTNSLPTLTRLPYLGRVTSSMLIPTIYAQVLDPKNAGIKTIDAKGVAVTDGGLAVLAGCNQEINADYEGAPRADTRCKENNGEECNWWECIIYAKKNLDSPIENVRSIKPSNANLDVLPSFISPQSVRINSHEVIFVSVNTPGYDPLYSLQGPSLLPPKTGEMGAVVQMINVNYSPLQGEPGSTIGPGEGAFSLSASGSTTLASYVNYNIVKGNAGNATVDVYVTGSTDGWLGGGVNFNIKGGTQGFIAKADGMNLGAGPVSLTQLRGNGDSVVIGAALSRDRILTDPTLGTRRVVIYGVTDGTMDYSGCTSSGGSDVFFISLQANDLNVIPTGRACAQLGGTGDDTGVPGGIYAQTKDGVGRSEAFWFTGTTTGTMYGTNGGEGGGRVRGRRRMMGGGTQGFWGSGLTSGLIIPPPKNPNPAASSSALSLPSVVLIGVFLPLVIIIIVLGSYLGGKKTAYVAFAKMKDEQEGEVGQNGNVEMKGTPGIKTGFHDNQLSPGEGGNIGSEELELKSRLRWK</sequence>